<reference evidence="2" key="1">
    <citation type="submission" date="2020-02" db="EMBL/GenBank/DDBJ databases">
        <authorList>
            <person name="Meier V. D."/>
        </authorList>
    </citation>
    <scope>NUCLEOTIDE SEQUENCE</scope>
    <source>
        <strain evidence="2">AVDCRST_MAG22</strain>
    </source>
</reference>
<protein>
    <submittedName>
        <fullName evidence="2">Uncharacterized protein</fullName>
    </submittedName>
</protein>
<keyword evidence="1" id="KW-1133">Transmembrane helix</keyword>
<sequence>MAAEYLQFVGALVLFIGILVGSYWFVYAPSGGKEEEEDQRQAGN</sequence>
<accession>A0A6J4QCL8</accession>
<keyword evidence="1" id="KW-0812">Transmembrane</keyword>
<feature type="transmembrane region" description="Helical" evidence="1">
    <location>
        <begin position="6"/>
        <end position="26"/>
    </location>
</feature>
<keyword evidence="1" id="KW-0472">Membrane</keyword>
<name>A0A6J4QCL8_9ACTN</name>
<dbReference type="EMBL" id="CADCUV010000181">
    <property type="protein sequence ID" value="CAA9436879.1"/>
    <property type="molecule type" value="Genomic_DNA"/>
</dbReference>
<proteinExistence type="predicted"/>
<dbReference type="AlphaFoldDB" id="A0A6J4QCL8"/>
<evidence type="ECO:0000313" key="2">
    <source>
        <dbReference type="EMBL" id="CAA9436879.1"/>
    </source>
</evidence>
<organism evidence="2">
    <name type="scientific">uncultured Rubrobacteraceae bacterium</name>
    <dbReference type="NCBI Taxonomy" id="349277"/>
    <lineage>
        <taxon>Bacteria</taxon>
        <taxon>Bacillati</taxon>
        <taxon>Actinomycetota</taxon>
        <taxon>Rubrobacteria</taxon>
        <taxon>Rubrobacterales</taxon>
        <taxon>Rubrobacteraceae</taxon>
        <taxon>environmental samples</taxon>
    </lineage>
</organism>
<gene>
    <name evidence="2" type="ORF">AVDCRST_MAG22-3748</name>
</gene>
<evidence type="ECO:0000256" key="1">
    <source>
        <dbReference type="SAM" id="Phobius"/>
    </source>
</evidence>